<comment type="subcellular location">
    <subcellularLocation>
        <location evidence="1">Membrane</location>
        <topology evidence="1">Multi-pass membrane protein</topology>
    </subcellularLocation>
</comment>
<evidence type="ECO:0000313" key="7">
    <source>
        <dbReference type="Proteomes" id="UP000005237"/>
    </source>
</evidence>
<dbReference type="InterPro" id="IPR000344">
    <property type="entry name" value="7TM_GPCR_serpentine_rcpt_Sra"/>
</dbReference>
<accession>A0A8R1E2E1</accession>
<dbReference type="PANTHER" id="PTHR31357:SF8">
    <property type="entry name" value="G PROTEIN-COUPLED RECEPTOR"/>
    <property type="match status" value="1"/>
</dbReference>
<protein>
    <submittedName>
        <fullName evidence="6">Uncharacterized protein</fullName>
    </submittedName>
</protein>
<feature type="transmembrane region" description="Helical" evidence="5">
    <location>
        <begin position="182"/>
        <end position="204"/>
    </location>
</feature>
<evidence type="ECO:0000256" key="4">
    <source>
        <dbReference type="ARBA" id="ARBA00023136"/>
    </source>
</evidence>
<dbReference type="Pfam" id="PF02117">
    <property type="entry name" value="7TM_GPCR_Sra"/>
    <property type="match status" value="2"/>
</dbReference>
<dbReference type="GO" id="GO:0016020">
    <property type="term" value="C:membrane"/>
    <property type="evidence" value="ECO:0007669"/>
    <property type="project" value="UniProtKB-SubCell"/>
</dbReference>
<dbReference type="Proteomes" id="UP000005237">
    <property type="component" value="Unassembled WGS sequence"/>
</dbReference>
<dbReference type="PRINTS" id="PR00697">
    <property type="entry name" value="TMPROTEINSRA"/>
</dbReference>
<evidence type="ECO:0000256" key="5">
    <source>
        <dbReference type="SAM" id="Phobius"/>
    </source>
</evidence>
<dbReference type="EnsemblMetazoa" id="CJA18462b.1">
    <property type="protein sequence ID" value="CJA18462b.1"/>
    <property type="gene ID" value="WBGene00137666"/>
</dbReference>
<evidence type="ECO:0000256" key="3">
    <source>
        <dbReference type="ARBA" id="ARBA00022989"/>
    </source>
</evidence>
<keyword evidence="2 5" id="KW-0812">Transmembrane</keyword>
<dbReference type="GO" id="GO:0004930">
    <property type="term" value="F:G protein-coupled receptor activity"/>
    <property type="evidence" value="ECO:0007669"/>
    <property type="project" value="InterPro"/>
</dbReference>
<feature type="transmembrane region" description="Helical" evidence="5">
    <location>
        <begin position="30"/>
        <end position="51"/>
    </location>
</feature>
<name>A0A8R1E2E1_CAEJA</name>
<dbReference type="GO" id="GO:0004984">
    <property type="term" value="F:olfactory receptor activity"/>
    <property type="evidence" value="ECO:0007669"/>
    <property type="project" value="TreeGrafter"/>
</dbReference>
<keyword evidence="4 5" id="KW-0472">Membrane</keyword>
<evidence type="ECO:0000313" key="6">
    <source>
        <dbReference type="EnsemblMetazoa" id="CJA18462b.1"/>
    </source>
</evidence>
<dbReference type="InterPro" id="IPR051080">
    <property type="entry name" value="Nematode_rcpt-like_serp_alpha"/>
</dbReference>
<keyword evidence="7" id="KW-1185">Reference proteome</keyword>
<dbReference type="AlphaFoldDB" id="A0A8R1E2E1"/>
<dbReference type="PANTHER" id="PTHR31357">
    <property type="entry name" value="SERPENTINE RECEPTOR CLASS ALPHA-10"/>
    <property type="match status" value="1"/>
</dbReference>
<feature type="transmembrane region" description="Helical" evidence="5">
    <location>
        <begin position="219"/>
        <end position="241"/>
    </location>
</feature>
<reference evidence="6" key="2">
    <citation type="submission" date="2022-06" db="UniProtKB">
        <authorList>
            <consortium name="EnsemblMetazoa"/>
        </authorList>
    </citation>
    <scope>IDENTIFICATION</scope>
    <source>
        <strain evidence="6">DF5081</strain>
    </source>
</reference>
<feature type="transmembrane region" description="Helical" evidence="5">
    <location>
        <begin position="63"/>
        <end position="82"/>
    </location>
</feature>
<proteinExistence type="predicted"/>
<evidence type="ECO:0000256" key="1">
    <source>
        <dbReference type="ARBA" id="ARBA00004141"/>
    </source>
</evidence>
<reference evidence="7" key="1">
    <citation type="submission" date="2010-08" db="EMBL/GenBank/DDBJ databases">
        <authorList>
            <consortium name="Caenorhabditis japonica Sequencing Consortium"/>
            <person name="Wilson R.K."/>
        </authorList>
    </citation>
    <scope>NUCLEOTIDE SEQUENCE [LARGE SCALE GENOMIC DNA]</scope>
    <source>
        <strain evidence="7">DF5081</strain>
    </source>
</reference>
<keyword evidence="3 5" id="KW-1133">Transmembrane helix</keyword>
<sequence length="274" mass="31481">MSLSDDPTCPFRASADQMILQTSWIFRINVIYSTLLSIGCFIGVTYCILFMRKHPIFHESTSVLLYLSLFFAVLHEVTHVCLQWSAMYRSFYYANDPCNIFFDSDDCFVTHKILLTGIGGMIYIHSALTLDGLDYTADFSSSSSSSVFVDQYLSAFNAPSYRARFDVQLQYQRTEAIMTSKAISILVIAQISSLGVYSGGSWLFRQAKDQIPVHLYSNLVIWVYAISYATVTLPLIIVFCIKYVRRHRQRTIHHITSHRESQQSRMDELKMLWS</sequence>
<organism evidence="6 7">
    <name type="scientific">Caenorhabditis japonica</name>
    <dbReference type="NCBI Taxonomy" id="281687"/>
    <lineage>
        <taxon>Eukaryota</taxon>
        <taxon>Metazoa</taxon>
        <taxon>Ecdysozoa</taxon>
        <taxon>Nematoda</taxon>
        <taxon>Chromadorea</taxon>
        <taxon>Rhabditida</taxon>
        <taxon>Rhabditina</taxon>
        <taxon>Rhabditomorpha</taxon>
        <taxon>Rhabditoidea</taxon>
        <taxon>Rhabditidae</taxon>
        <taxon>Peloderinae</taxon>
        <taxon>Caenorhabditis</taxon>
    </lineage>
</organism>
<evidence type="ECO:0000256" key="2">
    <source>
        <dbReference type="ARBA" id="ARBA00022692"/>
    </source>
</evidence>